<dbReference type="Proteomes" id="UP000698222">
    <property type="component" value="Unassembled WGS sequence"/>
</dbReference>
<keyword evidence="2" id="KW-1185">Reference proteome</keyword>
<evidence type="ECO:0000313" key="2">
    <source>
        <dbReference type="Proteomes" id="UP000698222"/>
    </source>
</evidence>
<comment type="caution">
    <text evidence="1">The sequence shown here is derived from an EMBL/GenBank/DDBJ whole genome shotgun (WGS) entry which is preliminary data.</text>
</comment>
<gene>
    <name evidence="1" type="ORF">JOF44_002786</name>
</gene>
<name>A0ABS4YM85_9MICO</name>
<evidence type="ECO:0000313" key="1">
    <source>
        <dbReference type="EMBL" id="MBP2409883.1"/>
    </source>
</evidence>
<dbReference type="InterPro" id="IPR011009">
    <property type="entry name" value="Kinase-like_dom_sf"/>
</dbReference>
<accession>A0ABS4YM85</accession>
<sequence length="236" mass="25754">MDDLAEPAALDALRTVATHHDAEQLLSAADWTPCGAGDWAFARAAPDADVVARIAPFDPVGPYTARLYREAASTGLVPRLLLHRRLDGGGDLQVMQRLEDASEPEAAAFLGRLALPAPELMELAQIVGRIHADAQRELPWCGPLDDNPSNVMRTRDGRLLLTDPYYADGPNLYAAAERDPERFVGTIPEDRRRGMTQIPLACSGPWSAEDREALRLGIQRADELATARGRRRASPC</sequence>
<dbReference type="EMBL" id="JAGIOC010000001">
    <property type="protein sequence ID" value="MBP2409883.1"/>
    <property type="molecule type" value="Genomic_DNA"/>
</dbReference>
<protein>
    <submittedName>
        <fullName evidence="1">Uncharacterized protein</fullName>
    </submittedName>
</protein>
<organism evidence="1 2">
    <name type="scientific">Brachybacterium fresconis</name>
    <dbReference type="NCBI Taxonomy" id="173363"/>
    <lineage>
        <taxon>Bacteria</taxon>
        <taxon>Bacillati</taxon>
        <taxon>Actinomycetota</taxon>
        <taxon>Actinomycetes</taxon>
        <taxon>Micrococcales</taxon>
        <taxon>Dermabacteraceae</taxon>
        <taxon>Brachybacterium</taxon>
    </lineage>
</organism>
<dbReference type="SUPFAM" id="SSF56112">
    <property type="entry name" value="Protein kinase-like (PK-like)"/>
    <property type="match status" value="1"/>
</dbReference>
<reference evidence="1 2" key="1">
    <citation type="submission" date="2021-03" db="EMBL/GenBank/DDBJ databases">
        <title>Sequencing the genomes of 1000 actinobacteria strains.</title>
        <authorList>
            <person name="Klenk H.-P."/>
        </authorList>
    </citation>
    <scope>NUCLEOTIDE SEQUENCE [LARGE SCALE GENOMIC DNA]</scope>
    <source>
        <strain evidence="1 2">DSM 14564</strain>
    </source>
</reference>
<proteinExistence type="predicted"/>
<dbReference type="RefSeq" id="WP_209892605.1">
    <property type="nucleotide sequence ID" value="NZ_BAAAJV010000046.1"/>
</dbReference>